<organism evidence="6 7">
    <name type="scientific">Paracoccus broussonetiae</name>
    <dbReference type="NCBI Taxonomy" id="3075834"/>
    <lineage>
        <taxon>Bacteria</taxon>
        <taxon>Pseudomonadati</taxon>
        <taxon>Pseudomonadota</taxon>
        <taxon>Alphaproteobacteria</taxon>
        <taxon>Rhodobacterales</taxon>
        <taxon>Paracoccaceae</taxon>
        <taxon>Paracoccus</taxon>
    </lineage>
</organism>
<sequence>MLQTQIQLAPSPISATVDFEAPGVNHGFLRLPYSRDDAAWGSVMIPLSVVNNGAGPTVLLTGANHGDEYEGPIALFDLASAIRAEDVTGRIIIIPAMNHPAFLAGTRTSPIDRGNLNRSFPGRPDGTVTQKIADYFQRVLLPMADVVLDFHSGGKTLDFLPYCAAHILPDKRQQEQSFDLVRAFAAPWSVRMLEIDAVGMYDTAAEDMGKVFVTTELGGGGTASARTAGIARRGLRNLLIAAGAMRGDPAPTPTQWLDMPDADCFAFAEDGGLIEFLVDLGDPVRRDQPVARIFPVARTGLPAVIIRARRDGVMMARHFPGLVKPGDCVAVIGVEIEDEPC</sequence>
<dbReference type="CDD" id="cd06252">
    <property type="entry name" value="M14_ASTE_ASPA-like"/>
    <property type="match status" value="1"/>
</dbReference>
<accession>A0ABU3EJS4</accession>
<reference evidence="7" key="1">
    <citation type="submission" date="2023-07" db="EMBL/GenBank/DDBJ databases">
        <title>Characterization of two Paracoccaceae strains isolated from Phycosphere and proposal of Xinfangfangia lacusdiani sp. nov.</title>
        <authorList>
            <person name="Deng Y."/>
            <person name="Zhang Y.Q."/>
        </authorList>
    </citation>
    <scope>NUCLEOTIDE SEQUENCE [LARGE SCALE GENOMIC DNA]</scope>
    <source>
        <strain evidence="7">CPCC 101403</strain>
    </source>
</reference>
<keyword evidence="2" id="KW-0479">Metal-binding</keyword>
<proteinExistence type="predicted"/>
<dbReference type="Pfam" id="PF24827">
    <property type="entry name" value="AstE_AspA_cat"/>
    <property type="match status" value="1"/>
</dbReference>
<dbReference type="InterPro" id="IPR043795">
    <property type="entry name" value="N-alpha-Ac-DABA-like"/>
</dbReference>
<keyword evidence="7" id="KW-1185">Reference proteome</keyword>
<evidence type="ECO:0000259" key="5">
    <source>
        <dbReference type="Pfam" id="PF24827"/>
    </source>
</evidence>
<comment type="caution">
    <text evidence="6">The sequence shown here is derived from an EMBL/GenBank/DDBJ whole genome shotgun (WGS) entry which is preliminary data.</text>
</comment>
<evidence type="ECO:0000256" key="2">
    <source>
        <dbReference type="ARBA" id="ARBA00022723"/>
    </source>
</evidence>
<evidence type="ECO:0000313" key="7">
    <source>
        <dbReference type="Proteomes" id="UP001251085"/>
    </source>
</evidence>
<keyword evidence="3 6" id="KW-0378">Hydrolase</keyword>
<comment type="cofactor">
    <cofactor evidence="1">
        <name>Zn(2+)</name>
        <dbReference type="ChEBI" id="CHEBI:29105"/>
    </cofactor>
</comment>
<evidence type="ECO:0000256" key="1">
    <source>
        <dbReference type="ARBA" id="ARBA00001947"/>
    </source>
</evidence>
<evidence type="ECO:0000256" key="3">
    <source>
        <dbReference type="ARBA" id="ARBA00022801"/>
    </source>
</evidence>
<dbReference type="InterPro" id="IPR055438">
    <property type="entry name" value="AstE_AspA_cat"/>
</dbReference>
<dbReference type="InterPro" id="IPR053138">
    <property type="entry name" value="N-alpha-Ac-DABA_deacetylase"/>
</dbReference>
<dbReference type="PANTHER" id="PTHR37326:SF1">
    <property type="entry name" value="BLL3975 PROTEIN"/>
    <property type="match status" value="1"/>
</dbReference>
<dbReference type="PIRSF" id="PIRSF039012">
    <property type="entry name" value="ASP"/>
    <property type="match status" value="1"/>
</dbReference>
<dbReference type="PANTHER" id="PTHR37326">
    <property type="entry name" value="BLL3975 PROTEIN"/>
    <property type="match status" value="1"/>
</dbReference>
<dbReference type="GO" id="GO:0016787">
    <property type="term" value="F:hydrolase activity"/>
    <property type="evidence" value="ECO:0007669"/>
    <property type="project" value="UniProtKB-KW"/>
</dbReference>
<dbReference type="Gene3D" id="3.40.630.10">
    <property type="entry name" value="Zn peptidases"/>
    <property type="match status" value="1"/>
</dbReference>
<keyword evidence="4" id="KW-0862">Zinc</keyword>
<dbReference type="RefSeq" id="WP_311761587.1">
    <property type="nucleotide sequence ID" value="NZ_JAVRQI010000024.1"/>
</dbReference>
<dbReference type="EMBL" id="JAVRQI010000024">
    <property type="protein sequence ID" value="MDT1064502.1"/>
    <property type="molecule type" value="Genomic_DNA"/>
</dbReference>
<evidence type="ECO:0000313" key="6">
    <source>
        <dbReference type="EMBL" id="MDT1064502.1"/>
    </source>
</evidence>
<protein>
    <submittedName>
        <fullName evidence="6">N(2)-acetyl-L-2,4-diaminobutanoate deacetylase DoeB</fullName>
        <ecNumber evidence="6">3.5.1.125</ecNumber>
    </submittedName>
</protein>
<dbReference type="Proteomes" id="UP001251085">
    <property type="component" value="Unassembled WGS sequence"/>
</dbReference>
<gene>
    <name evidence="6" type="primary">doeB</name>
    <name evidence="6" type="ORF">RM190_21765</name>
</gene>
<name>A0ABU3EJS4_9RHOB</name>
<dbReference type="InterPro" id="IPR014336">
    <property type="entry name" value="DoeB"/>
</dbReference>
<dbReference type="EC" id="3.5.1.125" evidence="6"/>
<feature type="domain" description="Succinylglutamate desuccinylase/Aspartoacylase catalytic" evidence="5">
    <location>
        <begin position="54"/>
        <end position="240"/>
    </location>
</feature>
<dbReference type="NCBIfam" id="TIGR02994">
    <property type="entry name" value="ectoine_eutE"/>
    <property type="match status" value="1"/>
</dbReference>
<evidence type="ECO:0000256" key="4">
    <source>
        <dbReference type="ARBA" id="ARBA00022833"/>
    </source>
</evidence>
<dbReference type="SUPFAM" id="SSF53187">
    <property type="entry name" value="Zn-dependent exopeptidases"/>
    <property type="match status" value="1"/>
</dbReference>